<dbReference type="AlphaFoldDB" id="A0A1R3KPF3"/>
<reference evidence="2" key="1">
    <citation type="submission" date="2013-09" db="EMBL/GenBank/DDBJ databases">
        <title>Corchorus olitorius genome sequencing.</title>
        <authorList>
            <person name="Alam M."/>
            <person name="Haque M.S."/>
            <person name="Islam M.S."/>
            <person name="Emdad E.M."/>
            <person name="Islam M.M."/>
            <person name="Ahmed B."/>
            <person name="Halim A."/>
            <person name="Hossen Q.M.M."/>
            <person name="Hossain M.Z."/>
            <person name="Ahmed R."/>
            <person name="Khan M.M."/>
            <person name="Islam R."/>
            <person name="Rashid M.M."/>
            <person name="Khan S.A."/>
            <person name="Rahman M.S."/>
            <person name="Alam M."/>
            <person name="Yahiya A.S."/>
            <person name="Khan M.S."/>
            <person name="Azam M.S."/>
            <person name="Haque T."/>
            <person name="Lashkar M.Z.H."/>
            <person name="Akhand A.I."/>
            <person name="Morshed G."/>
            <person name="Roy S."/>
            <person name="Uddin K.S."/>
            <person name="Rabeya T."/>
            <person name="Hossain A.S."/>
            <person name="Chowdhury A."/>
            <person name="Snigdha A.R."/>
            <person name="Mortoza M.S."/>
            <person name="Matin S.A."/>
            <person name="Hoque S.M.E."/>
            <person name="Islam M.K."/>
            <person name="Roy D.K."/>
            <person name="Haider R."/>
            <person name="Moosa M.M."/>
            <person name="Elias S.M."/>
            <person name="Hasan A.M."/>
            <person name="Jahan S."/>
            <person name="Shafiuddin M."/>
            <person name="Mahmood N."/>
            <person name="Shommy N.S."/>
        </authorList>
    </citation>
    <scope>NUCLEOTIDE SEQUENCE [LARGE SCALE GENOMIC DNA]</scope>
    <source>
        <strain evidence="2">cv. O-4</strain>
    </source>
</reference>
<accession>A0A1R3KPF3</accession>
<evidence type="ECO:0000313" key="2">
    <source>
        <dbReference type="Proteomes" id="UP000187203"/>
    </source>
</evidence>
<sequence length="54" mass="5975">MSRRRKGRISGVLRLGWPATGVPNLSGGAAMEGREGSRRAVKDKKRRLMGFLHI</sequence>
<comment type="caution">
    <text evidence="1">The sequence shown here is derived from an EMBL/GenBank/DDBJ whole genome shotgun (WGS) entry which is preliminary data.</text>
</comment>
<dbReference type="Proteomes" id="UP000187203">
    <property type="component" value="Unassembled WGS sequence"/>
</dbReference>
<name>A0A1R3KPF3_9ROSI</name>
<dbReference type="EMBL" id="AWUE01012529">
    <property type="protein sequence ID" value="OMP08975.1"/>
    <property type="molecule type" value="Genomic_DNA"/>
</dbReference>
<keyword evidence="2" id="KW-1185">Reference proteome</keyword>
<evidence type="ECO:0000313" key="1">
    <source>
        <dbReference type="EMBL" id="OMP08975.1"/>
    </source>
</evidence>
<proteinExistence type="predicted"/>
<gene>
    <name evidence="1" type="ORF">COLO4_05934</name>
</gene>
<organism evidence="1 2">
    <name type="scientific">Corchorus olitorius</name>
    <dbReference type="NCBI Taxonomy" id="93759"/>
    <lineage>
        <taxon>Eukaryota</taxon>
        <taxon>Viridiplantae</taxon>
        <taxon>Streptophyta</taxon>
        <taxon>Embryophyta</taxon>
        <taxon>Tracheophyta</taxon>
        <taxon>Spermatophyta</taxon>
        <taxon>Magnoliopsida</taxon>
        <taxon>eudicotyledons</taxon>
        <taxon>Gunneridae</taxon>
        <taxon>Pentapetalae</taxon>
        <taxon>rosids</taxon>
        <taxon>malvids</taxon>
        <taxon>Malvales</taxon>
        <taxon>Malvaceae</taxon>
        <taxon>Grewioideae</taxon>
        <taxon>Apeibeae</taxon>
        <taxon>Corchorus</taxon>
    </lineage>
</organism>
<protein>
    <submittedName>
        <fullName evidence="1">Uncharacterized protein</fullName>
    </submittedName>
</protein>